<comment type="caution">
    <text evidence="17">The sequence shown here is derived from an EMBL/GenBank/DDBJ whole genome shotgun (WGS) entry which is preliminary data.</text>
</comment>
<dbReference type="GO" id="GO:0071555">
    <property type="term" value="P:cell wall organization"/>
    <property type="evidence" value="ECO:0007669"/>
    <property type="project" value="UniProtKB-KW"/>
</dbReference>
<dbReference type="InterPro" id="IPR050434">
    <property type="entry name" value="Glycosyl_hydrlase_28"/>
</dbReference>
<evidence type="ECO:0000256" key="14">
    <source>
        <dbReference type="PROSITE-ProRule" id="PRU10052"/>
    </source>
</evidence>
<evidence type="ECO:0000256" key="5">
    <source>
        <dbReference type="ARBA" id="ARBA00022729"/>
    </source>
</evidence>
<dbReference type="GO" id="GO:0004650">
    <property type="term" value="F:polygalacturonase activity"/>
    <property type="evidence" value="ECO:0007669"/>
    <property type="project" value="UniProtKB-EC"/>
</dbReference>
<dbReference type="GO" id="GO:0045490">
    <property type="term" value="P:pectin catabolic process"/>
    <property type="evidence" value="ECO:0007669"/>
    <property type="project" value="UniProtKB-ARBA"/>
</dbReference>
<comment type="subcellular location">
    <subcellularLocation>
        <location evidence="1">Secreted</location>
    </subcellularLocation>
</comment>
<dbReference type="Gene3D" id="2.160.20.10">
    <property type="entry name" value="Single-stranded right-handed beta-helix, Pectin lyase-like"/>
    <property type="match status" value="1"/>
</dbReference>
<dbReference type="InterPro" id="IPR012334">
    <property type="entry name" value="Pectin_lyas_fold"/>
</dbReference>
<dbReference type="AlphaFoldDB" id="A0A423WCM9"/>
<dbReference type="FunFam" id="2.160.20.10:FF:000002">
    <property type="entry name" value="Endopolygalacturonase D"/>
    <property type="match status" value="1"/>
</dbReference>
<evidence type="ECO:0000256" key="9">
    <source>
        <dbReference type="ARBA" id="ARBA00023157"/>
    </source>
</evidence>
<evidence type="ECO:0000256" key="16">
    <source>
        <dbReference type="SAM" id="SignalP"/>
    </source>
</evidence>
<protein>
    <recommendedName>
        <fullName evidence="3">endo-polygalacturonase</fullName>
        <ecNumber evidence="3">3.2.1.15</ecNumber>
    </recommendedName>
    <alternativeName>
        <fullName evidence="13">Pectinase</fullName>
    </alternativeName>
</protein>
<comment type="catalytic activity">
    <reaction evidence="12">
        <text>(1,4-alpha-D-galacturonosyl)n+m + H2O = (1,4-alpha-D-galacturonosyl)n + (1,4-alpha-D-galacturonosyl)m.</text>
        <dbReference type="EC" id="3.2.1.15"/>
    </reaction>
</comment>
<keyword evidence="7 15" id="KW-0378">Hydrolase</keyword>
<gene>
    <name evidence="17" type="ORF">VSDG_02808</name>
</gene>
<dbReference type="SMART" id="SM00710">
    <property type="entry name" value="PbH1"/>
    <property type="match status" value="6"/>
</dbReference>
<proteinExistence type="inferred from homology"/>
<dbReference type="EMBL" id="LJZO01000007">
    <property type="protein sequence ID" value="ROW01070.1"/>
    <property type="molecule type" value="Genomic_DNA"/>
</dbReference>
<dbReference type="STRING" id="252740.A0A423WCM9"/>
<feature type="active site" evidence="14">
    <location>
        <position position="234"/>
    </location>
</feature>
<dbReference type="GO" id="GO:0005576">
    <property type="term" value="C:extracellular region"/>
    <property type="evidence" value="ECO:0007669"/>
    <property type="project" value="UniProtKB-SubCell"/>
</dbReference>
<keyword evidence="5 16" id="KW-0732">Signal</keyword>
<keyword evidence="11" id="KW-0961">Cell wall biogenesis/degradation</keyword>
<dbReference type="InterPro" id="IPR000743">
    <property type="entry name" value="Glyco_hydro_28"/>
</dbReference>
<dbReference type="Proteomes" id="UP000284375">
    <property type="component" value="Unassembled WGS sequence"/>
</dbReference>
<dbReference type="PROSITE" id="PS00502">
    <property type="entry name" value="POLYGALACTURONASE"/>
    <property type="match status" value="1"/>
</dbReference>
<evidence type="ECO:0000256" key="13">
    <source>
        <dbReference type="ARBA" id="ARBA00083621"/>
    </source>
</evidence>
<keyword evidence="4" id="KW-0964">Secreted</keyword>
<evidence type="ECO:0000256" key="6">
    <source>
        <dbReference type="ARBA" id="ARBA00022737"/>
    </source>
</evidence>
<accession>A0A423WCM9</accession>
<keyword evidence="9" id="KW-1015">Disulfide bond</keyword>
<keyword evidence="6" id="KW-0677">Repeat</keyword>
<evidence type="ECO:0000256" key="12">
    <source>
        <dbReference type="ARBA" id="ARBA00034074"/>
    </source>
</evidence>
<evidence type="ECO:0000313" key="18">
    <source>
        <dbReference type="Proteomes" id="UP000284375"/>
    </source>
</evidence>
<name>A0A423WCM9_CYTCH</name>
<evidence type="ECO:0000256" key="7">
    <source>
        <dbReference type="ARBA" id="ARBA00022801"/>
    </source>
</evidence>
<evidence type="ECO:0000313" key="17">
    <source>
        <dbReference type="EMBL" id="ROW01070.1"/>
    </source>
</evidence>
<dbReference type="InterPro" id="IPR006626">
    <property type="entry name" value="PbH1"/>
</dbReference>
<evidence type="ECO:0000256" key="11">
    <source>
        <dbReference type="ARBA" id="ARBA00023316"/>
    </source>
</evidence>
<keyword evidence="10 15" id="KW-0326">Glycosidase</keyword>
<evidence type="ECO:0000256" key="10">
    <source>
        <dbReference type="ARBA" id="ARBA00023295"/>
    </source>
</evidence>
<dbReference type="OrthoDB" id="1546079at2759"/>
<dbReference type="InterPro" id="IPR011050">
    <property type="entry name" value="Pectin_lyase_fold/virulence"/>
</dbReference>
<dbReference type="EC" id="3.2.1.15" evidence="3"/>
<keyword evidence="18" id="KW-1185">Reference proteome</keyword>
<comment type="similarity">
    <text evidence="2 15">Belongs to the glycosyl hydrolase 28 family.</text>
</comment>
<keyword evidence="8" id="KW-0865">Zymogen</keyword>
<evidence type="ECO:0000256" key="2">
    <source>
        <dbReference type="ARBA" id="ARBA00008834"/>
    </source>
</evidence>
<evidence type="ECO:0000256" key="3">
    <source>
        <dbReference type="ARBA" id="ARBA00012736"/>
    </source>
</evidence>
<evidence type="ECO:0000256" key="15">
    <source>
        <dbReference type="RuleBase" id="RU361169"/>
    </source>
</evidence>
<organism evidence="17 18">
    <name type="scientific">Cytospora chrysosperma</name>
    <name type="common">Cytospora canker fungus</name>
    <name type="synonym">Sphaeria chrysosperma</name>
    <dbReference type="NCBI Taxonomy" id="252740"/>
    <lineage>
        <taxon>Eukaryota</taxon>
        <taxon>Fungi</taxon>
        <taxon>Dikarya</taxon>
        <taxon>Ascomycota</taxon>
        <taxon>Pezizomycotina</taxon>
        <taxon>Sordariomycetes</taxon>
        <taxon>Sordariomycetidae</taxon>
        <taxon>Diaporthales</taxon>
        <taxon>Cytosporaceae</taxon>
        <taxon>Cytospora</taxon>
    </lineage>
</organism>
<evidence type="ECO:0000256" key="8">
    <source>
        <dbReference type="ARBA" id="ARBA00023145"/>
    </source>
</evidence>
<evidence type="ECO:0000256" key="4">
    <source>
        <dbReference type="ARBA" id="ARBA00022525"/>
    </source>
</evidence>
<dbReference type="PANTHER" id="PTHR31884:SF1">
    <property type="entry name" value="POLYGALACTURONASE"/>
    <property type="match status" value="1"/>
</dbReference>
<feature type="signal peptide" evidence="16">
    <location>
        <begin position="1"/>
        <end position="21"/>
    </location>
</feature>
<dbReference type="Pfam" id="PF00295">
    <property type="entry name" value="Glyco_hydro_28"/>
    <property type="match status" value="1"/>
</dbReference>
<evidence type="ECO:0000256" key="1">
    <source>
        <dbReference type="ARBA" id="ARBA00004613"/>
    </source>
</evidence>
<feature type="chain" id="PRO_5019389042" description="endo-polygalacturonase" evidence="16">
    <location>
        <begin position="22"/>
        <end position="374"/>
    </location>
</feature>
<dbReference type="PANTHER" id="PTHR31884">
    <property type="entry name" value="POLYGALACTURONASE"/>
    <property type="match status" value="1"/>
</dbReference>
<reference evidence="17 18" key="1">
    <citation type="submission" date="2015-09" db="EMBL/GenBank/DDBJ databases">
        <title>Host preference determinants of Valsa canker pathogens revealed by comparative genomics.</title>
        <authorList>
            <person name="Yin Z."/>
            <person name="Huang L."/>
        </authorList>
    </citation>
    <scope>NUCLEOTIDE SEQUENCE [LARGE SCALE GENOMIC DNA]</scope>
    <source>
        <strain evidence="17 18">YSFL</strain>
    </source>
</reference>
<sequence>MPSTITTAGVLAFMSLSGALAATNCTFSGSSGFSEISAKKSSCSTIIIDSLEVPAGETLDLEDLNDFTTLTSNKVIFQGQTTWAYAEWEGSLISISGNNITVKGEAGSALDGQGALWWDGLGGNGGVTKPKFFKANKLYDSVLDGITILNAPKNSFSVNYVENLVLQNIVINNTAGDELNSDGKTLGHNTDAFDINNCDGVLFQNITVYNQDDCVAVNSGENVVFRDALCSGGHGISIGSVGGRSNNVVNNITFDNVLMQNSQQSVRIKTIADTNGTVSNVTYRNIVIDSPTDNTDYGIIVSQSYNGVDGEPTNGVIISNFVLQNVTGTVYEDAINIYIECGEGSCIDWTWTDVNVSGGKDSADCMNIPDGISC</sequence>
<dbReference type="SUPFAM" id="SSF51126">
    <property type="entry name" value="Pectin lyase-like"/>
    <property type="match status" value="1"/>
</dbReference>